<organism evidence="3 4">
    <name type="scientific">Streptoalloteichus hindustanus</name>
    <dbReference type="NCBI Taxonomy" id="2017"/>
    <lineage>
        <taxon>Bacteria</taxon>
        <taxon>Bacillati</taxon>
        <taxon>Actinomycetota</taxon>
        <taxon>Actinomycetes</taxon>
        <taxon>Pseudonocardiales</taxon>
        <taxon>Pseudonocardiaceae</taxon>
        <taxon>Streptoalloteichus</taxon>
    </lineage>
</organism>
<gene>
    <name evidence="3" type="ORF">SAMN05444320_103531</name>
</gene>
<feature type="compositionally biased region" description="Low complexity" evidence="1">
    <location>
        <begin position="224"/>
        <end position="234"/>
    </location>
</feature>
<dbReference type="RefSeq" id="WP_073482099.1">
    <property type="nucleotide sequence ID" value="NZ_FQVN01000003.1"/>
</dbReference>
<keyword evidence="2" id="KW-0812">Transmembrane</keyword>
<dbReference type="Proteomes" id="UP000184501">
    <property type="component" value="Unassembled WGS sequence"/>
</dbReference>
<dbReference type="OrthoDB" id="5184470at2"/>
<dbReference type="EMBL" id="FQVN01000003">
    <property type="protein sequence ID" value="SHF40828.1"/>
    <property type="molecule type" value="Genomic_DNA"/>
</dbReference>
<proteinExistence type="predicted"/>
<evidence type="ECO:0000256" key="2">
    <source>
        <dbReference type="SAM" id="Phobius"/>
    </source>
</evidence>
<feature type="compositionally biased region" description="Pro residues" evidence="1">
    <location>
        <begin position="254"/>
        <end position="294"/>
    </location>
</feature>
<protein>
    <submittedName>
        <fullName evidence="3">Conserved TM helix</fullName>
    </submittedName>
</protein>
<accession>A0A1M5BEF7</accession>
<feature type="transmembrane region" description="Helical" evidence="2">
    <location>
        <begin position="149"/>
        <end position="172"/>
    </location>
</feature>
<evidence type="ECO:0000313" key="3">
    <source>
        <dbReference type="EMBL" id="SHF40828.1"/>
    </source>
</evidence>
<feature type="transmembrane region" description="Helical" evidence="2">
    <location>
        <begin position="116"/>
        <end position="137"/>
    </location>
</feature>
<evidence type="ECO:0000313" key="4">
    <source>
        <dbReference type="Proteomes" id="UP000184501"/>
    </source>
</evidence>
<reference evidence="3 4" key="1">
    <citation type="submission" date="2016-11" db="EMBL/GenBank/DDBJ databases">
        <authorList>
            <person name="Jaros S."/>
            <person name="Januszkiewicz K."/>
            <person name="Wedrychowicz H."/>
        </authorList>
    </citation>
    <scope>NUCLEOTIDE SEQUENCE [LARGE SCALE GENOMIC DNA]</scope>
    <source>
        <strain evidence="3 4">DSM 44523</strain>
    </source>
</reference>
<dbReference type="STRING" id="2017.SAMN05444320_103531"/>
<name>A0A1M5BEF7_STRHI</name>
<keyword evidence="2" id="KW-1133">Transmembrane helix</keyword>
<dbReference type="Pfam" id="PF05552">
    <property type="entry name" value="MS_channel_1st_1"/>
    <property type="match status" value="2"/>
</dbReference>
<dbReference type="Gene3D" id="1.10.287.1260">
    <property type="match status" value="1"/>
</dbReference>
<dbReference type="InterPro" id="IPR008910">
    <property type="entry name" value="MSC_TM_helix"/>
</dbReference>
<feature type="transmembrane region" description="Helical" evidence="2">
    <location>
        <begin position="12"/>
        <end position="37"/>
    </location>
</feature>
<dbReference type="GO" id="GO:0008381">
    <property type="term" value="F:mechanosensitive monoatomic ion channel activity"/>
    <property type="evidence" value="ECO:0007669"/>
    <property type="project" value="InterPro"/>
</dbReference>
<dbReference type="AlphaFoldDB" id="A0A1M5BEF7"/>
<dbReference type="PANTHER" id="PTHR30221:SF1">
    <property type="entry name" value="SMALL-CONDUCTANCE MECHANOSENSITIVE CHANNEL"/>
    <property type="match status" value="1"/>
</dbReference>
<dbReference type="InterPro" id="IPR045275">
    <property type="entry name" value="MscS_archaea/bacteria_type"/>
</dbReference>
<feature type="region of interest" description="Disordered" evidence="1">
    <location>
        <begin position="218"/>
        <end position="294"/>
    </location>
</feature>
<sequence length="294" mass="30772">MGEELRRGFGDAWSAVITFVPKLIGFLLVLLIGWLVAKGLSKAVHVLLTRTGFPRLVERSGLGTVLARSRLDVTTLIVKLVYYFILLIALQVAFGAFGPNPVSDLLNDIVGYLPRIVVAIILVLIAAAVAGAVRDLVTQALGGRPFGRWVGTLTYVFLVALGVIAALNQLGIATSVTLPVLITVLATVGGILVVGVGGGLIQPMQQRWGRWLENIQEQARDARQQAQSSGAHRAAPPPPPSQGHPQAQQGYPQAQPPAPPHAPPQAPPPPPSGPPGPPPPGAGPLGGPPPQGYY</sequence>
<dbReference type="PANTHER" id="PTHR30221">
    <property type="entry name" value="SMALL-CONDUCTANCE MECHANOSENSITIVE CHANNEL"/>
    <property type="match status" value="1"/>
</dbReference>
<feature type="compositionally biased region" description="Low complexity" evidence="1">
    <location>
        <begin position="243"/>
        <end position="253"/>
    </location>
</feature>
<keyword evidence="2" id="KW-0472">Membrane</keyword>
<keyword evidence="4" id="KW-1185">Reference proteome</keyword>
<feature type="transmembrane region" description="Helical" evidence="2">
    <location>
        <begin position="76"/>
        <end position="96"/>
    </location>
</feature>
<feature type="transmembrane region" description="Helical" evidence="2">
    <location>
        <begin position="178"/>
        <end position="201"/>
    </location>
</feature>
<evidence type="ECO:0000256" key="1">
    <source>
        <dbReference type="SAM" id="MobiDB-lite"/>
    </source>
</evidence>